<feature type="region of interest" description="Disordered" evidence="1">
    <location>
        <begin position="99"/>
        <end position="119"/>
    </location>
</feature>
<dbReference type="AlphaFoldDB" id="A0A0E2H6F7"/>
<dbReference type="NCBIfam" id="TIGR04090">
    <property type="entry name" value="exp_by_SipW_IV"/>
    <property type="match status" value="1"/>
</dbReference>
<organism evidence="2 3">
    <name type="scientific">[Clostridium] clostridioforme 90A8</name>
    <dbReference type="NCBI Taxonomy" id="999408"/>
    <lineage>
        <taxon>Bacteria</taxon>
        <taxon>Bacillati</taxon>
        <taxon>Bacillota</taxon>
        <taxon>Clostridia</taxon>
        <taxon>Lachnospirales</taxon>
        <taxon>Lachnospiraceae</taxon>
        <taxon>Enterocloster</taxon>
    </lineage>
</organism>
<dbReference type="InterPro" id="IPR023833">
    <property type="entry name" value="Signal_pept_SipW-depend-type"/>
</dbReference>
<dbReference type="NCBIfam" id="TIGR04088">
    <property type="entry name" value="cognate_SipW"/>
    <property type="match status" value="1"/>
</dbReference>
<reference evidence="2 3" key="1">
    <citation type="submission" date="2013-01" db="EMBL/GenBank/DDBJ databases">
        <title>The Genome Sequence of Clostridium clostridioforme 90A8.</title>
        <authorList>
            <consortium name="The Broad Institute Genome Sequencing Platform"/>
            <person name="Earl A."/>
            <person name="Ward D."/>
            <person name="Feldgarden M."/>
            <person name="Gevers D."/>
            <person name="Courvalin P."/>
            <person name="Lambert T."/>
            <person name="Walker B."/>
            <person name="Young S.K."/>
            <person name="Zeng Q."/>
            <person name="Gargeya S."/>
            <person name="Fitzgerald M."/>
            <person name="Haas B."/>
            <person name="Abouelleil A."/>
            <person name="Alvarado L."/>
            <person name="Arachchi H.M."/>
            <person name="Berlin A.M."/>
            <person name="Chapman S.B."/>
            <person name="Dewar J."/>
            <person name="Goldberg J."/>
            <person name="Griggs A."/>
            <person name="Gujja S."/>
            <person name="Hansen M."/>
            <person name="Howarth C."/>
            <person name="Imamovic A."/>
            <person name="Larimer J."/>
            <person name="McCowan C."/>
            <person name="Murphy C."/>
            <person name="Neiman D."/>
            <person name="Pearson M."/>
            <person name="Priest M."/>
            <person name="Roberts A."/>
            <person name="Saif S."/>
            <person name="Shea T."/>
            <person name="Sisk P."/>
            <person name="Sykes S."/>
            <person name="Wortman J."/>
            <person name="Nusbaum C."/>
            <person name="Birren B."/>
        </authorList>
    </citation>
    <scope>NUCLEOTIDE SEQUENCE [LARGE SCALE GENOMIC DNA]</scope>
    <source>
        <strain evidence="2 3">90A8</strain>
    </source>
</reference>
<dbReference type="EMBL" id="AGYR01000042">
    <property type="protein sequence ID" value="ENZ11539.1"/>
    <property type="molecule type" value="Genomic_DNA"/>
</dbReference>
<sequence length="321" mass="35399">MKINGKVIAVAAMLAVAGIGGTFAYFNQTLTAANIFDTGKYDTELVEEFKPSEGENWGPGTSVNKDVTIRNTGTLPVVVRVKFQEKWVRGQEEFYFTDTSQEKERPAAIGSPSNANNAFENVYQDDPEDGIANPDADDSVVFKSMMPDGGWVYNPADGYYYYMYVLPGAVEKEDGSQEIAETTKLLDEVTLAENVDMGSYKETRYYAATGQRPENESSDWMEFATASNASSPLGYDYISTREMNERLKADGSQITFMKSVTKLRDARLAGYSDADYTLVVAAQTVQATEQAVNTVFGGGGVFDFRQLGCDWKLISESEVQK</sequence>
<dbReference type="Pfam" id="PF12389">
    <property type="entry name" value="Peptidase_M73"/>
    <property type="match status" value="1"/>
</dbReference>
<dbReference type="RefSeq" id="WP_002588516.1">
    <property type="nucleotide sequence ID" value="NZ_KB850981.1"/>
</dbReference>
<dbReference type="PATRIC" id="fig|999408.3.peg.4157"/>
<protein>
    <submittedName>
        <fullName evidence="2">Alternate signal-mediated exported protein</fullName>
    </submittedName>
</protein>
<dbReference type="Proteomes" id="UP000013085">
    <property type="component" value="Unassembled WGS sequence"/>
</dbReference>
<comment type="caution">
    <text evidence="2">The sequence shown here is derived from an EMBL/GenBank/DDBJ whole genome shotgun (WGS) entry which is preliminary data.</text>
</comment>
<accession>A0A0E2H6F7</accession>
<dbReference type="HOGENOM" id="CLU_077614_0_0_9"/>
<proteinExistence type="predicted"/>
<dbReference type="InterPro" id="IPR024008">
    <property type="entry name" value="BsaA"/>
</dbReference>
<name>A0A0E2H6F7_9FIRM</name>
<gene>
    <name evidence="2" type="ORF">HMPREF1090_03894</name>
</gene>
<evidence type="ECO:0000313" key="3">
    <source>
        <dbReference type="Proteomes" id="UP000013085"/>
    </source>
</evidence>
<evidence type="ECO:0000313" key="2">
    <source>
        <dbReference type="EMBL" id="ENZ11539.1"/>
    </source>
</evidence>
<evidence type="ECO:0000256" key="1">
    <source>
        <dbReference type="SAM" id="MobiDB-lite"/>
    </source>
</evidence>
<dbReference type="InterPro" id="IPR022121">
    <property type="entry name" value="Peptidase_M73_camelysin"/>
</dbReference>